<dbReference type="EMBL" id="KT372003">
    <property type="protein sequence ID" value="ALA06644.1"/>
    <property type="molecule type" value="Genomic_DNA"/>
</dbReference>
<sequence length="56" mass="5503">MCGVLCGVAPGRAGPLCGVVCGLGVLRQSRALLGVLTGPRRRSCLVVLLGAALNGA</sequence>
<proteinExistence type="predicted"/>
<dbReference type="Proteomes" id="UP000223849">
    <property type="component" value="Segment"/>
</dbReference>
<organism evidence="1 2">
    <name type="scientific">Mycobacterium phage Lumos</name>
    <dbReference type="NCBI Taxonomy" id="1701852"/>
    <lineage>
        <taxon>Viruses</taxon>
        <taxon>Duplodnaviria</taxon>
        <taxon>Heunggongvirae</taxon>
        <taxon>Uroviricota</taxon>
        <taxon>Caudoviricetes</taxon>
        <taxon>Vilmaviridae</taxon>
        <taxon>Lclasvirinae</taxon>
        <taxon>Lumosvirus</taxon>
        <taxon>Lumosvirus lumos</taxon>
    </lineage>
</organism>
<keyword evidence="2" id="KW-1185">Reference proteome</keyword>
<name>A0A0K2CMI3_9CAUD</name>
<evidence type="ECO:0000313" key="1">
    <source>
        <dbReference type="EMBL" id="ALA06644.1"/>
    </source>
</evidence>
<protein>
    <submittedName>
        <fullName evidence="1">Uncharacterized protein</fullName>
    </submittedName>
</protein>
<evidence type="ECO:0000313" key="2">
    <source>
        <dbReference type="Proteomes" id="UP000223849"/>
    </source>
</evidence>
<reference evidence="1 2" key="1">
    <citation type="submission" date="2015-08" db="EMBL/GenBank/DDBJ databases">
        <authorList>
            <person name="Davis N."/>
            <person name="Domingos A."/>
            <person name="Holland C."/>
            <person name="Houk L.J."/>
            <person name="Hueter N."/>
            <person name="Molina L."/>
            <person name="Sontag M."/>
            <person name="Saintfleur O."/>
            <person name="Swinford C."/>
            <person name="Villalobos-Ayala K."/>
            <person name="Carroll M."/>
            <person name="Cottrell-Yongye A."/>
            <person name="D'Elia T."/>
            <person name="Delesalle V.A."/>
            <person name="Bradley K.W."/>
            <person name="Asai D.J."/>
            <person name="Bowman C.A."/>
            <person name="Russell D.A."/>
            <person name="Pope W.H."/>
            <person name="Jacobs-Sera D."/>
            <person name="Hendrix R.W."/>
            <person name="Hatfull G.F."/>
        </authorList>
    </citation>
    <scope>NUCLEOTIDE SEQUENCE [LARGE SCALE GENOMIC DNA]</scope>
</reference>
<accession>A0A0K2CMI3</accession>
<gene>
    <name evidence="1" type="ORF">SEA_LUMOS_138</name>
</gene>